<reference evidence="1" key="2">
    <citation type="journal article" date="2022" name="New Phytol.">
        <title>Evolutionary transition to the ectomycorrhizal habit in the genomes of a hyperdiverse lineage of mushroom-forming fungi.</title>
        <authorList>
            <person name="Looney B."/>
            <person name="Miyauchi S."/>
            <person name="Morin E."/>
            <person name="Drula E."/>
            <person name="Courty P.E."/>
            <person name="Kohler A."/>
            <person name="Kuo A."/>
            <person name="LaButti K."/>
            <person name="Pangilinan J."/>
            <person name="Lipzen A."/>
            <person name="Riley R."/>
            <person name="Andreopoulos W."/>
            <person name="He G."/>
            <person name="Johnson J."/>
            <person name="Nolan M."/>
            <person name="Tritt A."/>
            <person name="Barry K.W."/>
            <person name="Grigoriev I.V."/>
            <person name="Nagy L.G."/>
            <person name="Hibbett D."/>
            <person name="Henrissat B."/>
            <person name="Matheny P.B."/>
            <person name="Labbe J."/>
            <person name="Martin F.M."/>
        </authorList>
    </citation>
    <scope>NUCLEOTIDE SEQUENCE</scope>
    <source>
        <strain evidence="1">EC-137</strain>
    </source>
</reference>
<reference evidence="1" key="1">
    <citation type="submission" date="2021-02" db="EMBL/GenBank/DDBJ databases">
        <authorList>
            <consortium name="DOE Joint Genome Institute"/>
            <person name="Ahrendt S."/>
            <person name="Looney B.P."/>
            <person name="Miyauchi S."/>
            <person name="Morin E."/>
            <person name="Drula E."/>
            <person name="Courty P.E."/>
            <person name="Chicoki N."/>
            <person name="Fauchery L."/>
            <person name="Kohler A."/>
            <person name="Kuo A."/>
            <person name="Labutti K."/>
            <person name="Pangilinan J."/>
            <person name="Lipzen A."/>
            <person name="Riley R."/>
            <person name="Andreopoulos W."/>
            <person name="He G."/>
            <person name="Johnson J."/>
            <person name="Barry K.W."/>
            <person name="Grigoriev I.V."/>
            <person name="Nagy L."/>
            <person name="Hibbett D."/>
            <person name="Henrissat B."/>
            <person name="Matheny P.B."/>
            <person name="Labbe J."/>
            <person name="Martin F."/>
        </authorList>
    </citation>
    <scope>NUCLEOTIDE SEQUENCE</scope>
    <source>
        <strain evidence="1">EC-137</strain>
    </source>
</reference>
<organism evidence="1 2">
    <name type="scientific">Vararia minispora EC-137</name>
    <dbReference type="NCBI Taxonomy" id="1314806"/>
    <lineage>
        <taxon>Eukaryota</taxon>
        <taxon>Fungi</taxon>
        <taxon>Dikarya</taxon>
        <taxon>Basidiomycota</taxon>
        <taxon>Agaricomycotina</taxon>
        <taxon>Agaricomycetes</taxon>
        <taxon>Russulales</taxon>
        <taxon>Lachnocladiaceae</taxon>
        <taxon>Vararia</taxon>
    </lineage>
</organism>
<name>A0ACB8QNL4_9AGAM</name>
<keyword evidence="2" id="KW-1185">Reference proteome</keyword>
<dbReference type="EMBL" id="MU273519">
    <property type="protein sequence ID" value="KAI0033446.1"/>
    <property type="molecule type" value="Genomic_DNA"/>
</dbReference>
<gene>
    <name evidence="1" type="ORF">K488DRAFT_84888</name>
</gene>
<comment type="caution">
    <text evidence="1">The sequence shown here is derived from an EMBL/GenBank/DDBJ whole genome shotgun (WGS) entry which is preliminary data.</text>
</comment>
<dbReference type="Proteomes" id="UP000814128">
    <property type="component" value="Unassembled WGS sequence"/>
</dbReference>
<proteinExistence type="predicted"/>
<sequence length="595" mass="62993">MATTKYAFSTTTTSAPYPVARPTTTRAHPLHSNSASLPSIAAAEKTVDEESSDDSSSSDEDSDAAWNDFETAVHSTPETGKTSLAECEDDESVYAAEEGLGEVGLFTFCVSLKEKSKQCAVELLPVMSEDRDHLQVEVQCDTLIAILSVPSRRRQIWELDFECELASIAEHDGTEAYSIESGWLEVFDEGRIAALLLPRPPVSAKTFVALAASTKRKASDEPPSSFATKRVRTSAEPAAQTAGSSLPKSTISPSLISAVVSPPRPIVNPIPKAKTQDKSTKASAAVLNHPLPIFPVDTHWHPFLALPDPHLAPSPPKPIAPSPPKIAAPLPFKPAVPSPLNPAALSLSRPAVPQPLKPVSLAATRTYLSPLCLPVPVPAASRSAPVVTQGARALSTSSALWAPLSSSVASPAIQAGVKRKAGEESEAATPPSQAKKPKWWLQPGALEPPRKTVERPAAQVETREVTSSSASPKPTPLLTRAYQRLDDVQRAIIAVLPTDATKALTAKEIKALLPASFEGTLSGSSIGKVGINARKGLSGAARWVLNERWLPFSPHAHGAPSWQPIIPGSINPLAFLPPTHSPDPVLAQSGVTKQR</sequence>
<protein>
    <submittedName>
        <fullName evidence="1">Uncharacterized protein</fullName>
    </submittedName>
</protein>
<evidence type="ECO:0000313" key="2">
    <source>
        <dbReference type="Proteomes" id="UP000814128"/>
    </source>
</evidence>
<accession>A0ACB8QNL4</accession>
<evidence type="ECO:0000313" key="1">
    <source>
        <dbReference type="EMBL" id="KAI0033446.1"/>
    </source>
</evidence>